<sequence>MIAHAIRTLDTIHLAAALEQAVPLAPGGDLVVVTRDTRQAAVAAEKGLFVR</sequence>
<keyword evidence="2" id="KW-1185">Reference proteome</keyword>
<organism evidence="1 2">
    <name type="scientific">Actinopolyspora xinjiangensis</name>
    <dbReference type="NCBI Taxonomy" id="405564"/>
    <lineage>
        <taxon>Bacteria</taxon>
        <taxon>Bacillati</taxon>
        <taxon>Actinomycetota</taxon>
        <taxon>Actinomycetes</taxon>
        <taxon>Actinopolysporales</taxon>
        <taxon>Actinopolysporaceae</taxon>
        <taxon>Actinopolyspora</taxon>
    </lineage>
</organism>
<dbReference type="Proteomes" id="UP000199497">
    <property type="component" value="Unassembled WGS sequence"/>
</dbReference>
<dbReference type="STRING" id="405564.SAMN04487905_107205"/>
<dbReference type="EMBL" id="FNJR01000007">
    <property type="protein sequence ID" value="SDP70706.1"/>
    <property type="molecule type" value="Genomic_DNA"/>
</dbReference>
<evidence type="ECO:0000313" key="2">
    <source>
        <dbReference type="Proteomes" id="UP000199497"/>
    </source>
</evidence>
<proteinExistence type="predicted"/>
<protein>
    <submittedName>
        <fullName evidence="1">Uncharacterized protein</fullName>
    </submittedName>
</protein>
<evidence type="ECO:0000313" key="1">
    <source>
        <dbReference type="EMBL" id="SDP70706.1"/>
    </source>
</evidence>
<accession>A0A1H0UXY2</accession>
<gene>
    <name evidence="1" type="ORF">SAMN04487905_107205</name>
</gene>
<name>A0A1H0UXY2_9ACTN</name>
<reference evidence="2" key="1">
    <citation type="submission" date="2016-10" db="EMBL/GenBank/DDBJ databases">
        <authorList>
            <person name="Varghese N."/>
            <person name="Submissions S."/>
        </authorList>
    </citation>
    <scope>NUCLEOTIDE SEQUENCE [LARGE SCALE GENOMIC DNA]</scope>
    <source>
        <strain evidence="2">DSM 46732</strain>
    </source>
</reference>
<dbReference type="AlphaFoldDB" id="A0A1H0UXY2"/>
<dbReference type="RefSeq" id="WP_139182971.1">
    <property type="nucleotide sequence ID" value="NZ_FNJR01000007.1"/>
</dbReference>